<sequence length="89" mass="9803">MPGPSQVDKIGKISGEQPGVPPVDLAGQAQIAYRNETTNIDCGFWSGDFAFDEDDTDRLHYLQEQVGRQGRCLKEGKLQLADPTQKPID</sequence>
<evidence type="ECO:0000313" key="2">
    <source>
        <dbReference type="EMBL" id="AIA92834.1"/>
    </source>
</evidence>
<organism evidence="2">
    <name type="scientific">uncultured Leptosphaeria</name>
    <dbReference type="NCBI Taxonomy" id="526459"/>
    <lineage>
        <taxon>Eukaryota</taxon>
        <taxon>Fungi</taxon>
        <taxon>Dikarya</taxon>
        <taxon>Ascomycota</taxon>
        <taxon>Pezizomycotina</taxon>
        <taxon>Dothideomycetes</taxon>
        <taxon>Pleosporomycetidae</taxon>
        <taxon>Pleosporales</taxon>
        <taxon>Pleosporineae</taxon>
        <taxon>Leptosphaeriaceae</taxon>
        <taxon>environmental samples</taxon>
    </lineage>
</organism>
<feature type="region of interest" description="Disordered" evidence="1">
    <location>
        <begin position="1"/>
        <end position="22"/>
    </location>
</feature>
<dbReference type="EMBL" id="KF125507">
    <property type="protein sequence ID" value="AIA92834.1"/>
    <property type="molecule type" value="Genomic_DNA"/>
</dbReference>
<reference evidence="2" key="1">
    <citation type="journal article" date="2013" name="Environ. Microbiol.">
        <title>Seasonally variable intestinal metagenomes of the red palm weevil (Rhynchophorus ferrugineus).</title>
        <authorList>
            <person name="Jia S."/>
            <person name="Zhang X."/>
            <person name="Zhang G."/>
            <person name="Yin A."/>
            <person name="Zhang S."/>
            <person name="Li F."/>
            <person name="Wang L."/>
            <person name="Zhao D."/>
            <person name="Yun Q."/>
            <person name="Tala"/>
            <person name="Wang J."/>
            <person name="Sun G."/>
            <person name="Baabdullah M."/>
            <person name="Yu X."/>
            <person name="Hu S."/>
            <person name="Al-Mssallem I.S."/>
            <person name="Yu J."/>
        </authorList>
    </citation>
    <scope>NUCLEOTIDE SEQUENCE</scope>
</reference>
<evidence type="ECO:0000256" key="1">
    <source>
        <dbReference type="SAM" id="MobiDB-lite"/>
    </source>
</evidence>
<proteinExistence type="predicted"/>
<name>A0A060CCA5_9PLEO</name>
<accession>A0A060CCA5</accession>
<protein>
    <submittedName>
        <fullName evidence="2">CAZy families GT25 protein</fullName>
    </submittedName>
</protein>
<dbReference type="AlphaFoldDB" id="A0A060CCA5"/>